<evidence type="ECO:0000259" key="2">
    <source>
        <dbReference type="Pfam" id="PF00144"/>
    </source>
</evidence>
<dbReference type="SUPFAM" id="SSF56601">
    <property type="entry name" value="beta-lactamase/transpeptidase-like"/>
    <property type="match status" value="1"/>
</dbReference>
<protein>
    <submittedName>
        <fullName evidence="3">Penicillin-binding protein</fullName>
    </submittedName>
</protein>
<keyword evidence="1" id="KW-0472">Membrane</keyword>
<dbReference type="Proteomes" id="UP000654993">
    <property type="component" value="Unassembled WGS sequence"/>
</dbReference>
<dbReference type="PANTHER" id="PTHR46825:SF9">
    <property type="entry name" value="BETA-LACTAMASE-RELATED DOMAIN-CONTAINING PROTEIN"/>
    <property type="match status" value="1"/>
</dbReference>
<keyword evidence="4" id="KW-1185">Reference proteome</keyword>
<reference evidence="3" key="1">
    <citation type="submission" date="2020-08" db="EMBL/GenBank/DDBJ databases">
        <authorList>
            <person name="Uke A."/>
            <person name="Chhe C."/>
            <person name="Baramee S."/>
            <person name="Kosugi A."/>
        </authorList>
    </citation>
    <scope>NUCLEOTIDE SEQUENCE</scope>
    <source>
        <strain evidence="3">DA-C8</strain>
    </source>
</reference>
<name>A0A916QJ13_9BACL</name>
<keyword evidence="1" id="KW-1133">Transmembrane helix</keyword>
<accession>A0A916QJ13</accession>
<keyword evidence="1" id="KW-0812">Transmembrane</keyword>
<evidence type="ECO:0000313" key="4">
    <source>
        <dbReference type="Proteomes" id="UP000654993"/>
    </source>
</evidence>
<feature type="transmembrane region" description="Helical" evidence="1">
    <location>
        <begin position="435"/>
        <end position="456"/>
    </location>
</feature>
<dbReference type="AlphaFoldDB" id="A0A916QJ13"/>
<feature type="domain" description="Beta-lactamase-related" evidence="2">
    <location>
        <begin position="47"/>
        <end position="371"/>
    </location>
</feature>
<dbReference type="Pfam" id="PF00144">
    <property type="entry name" value="Beta-lactamase"/>
    <property type="match status" value="1"/>
</dbReference>
<dbReference type="InterPro" id="IPR012338">
    <property type="entry name" value="Beta-lactam/transpept-like"/>
</dbReference>
<dbReference type="InterPro" id="IPR050491">
    <property type="entry name" value="AmpC-like"/>
</dbReference>
<feature type="transmembrane region" description="Helical" evidence="1">
    <location>
        <begin position="397"/>
        <end position="423"/>
    </location>
</feature>
<reference evidence="3" key="2">
    <citation type="journal article" date="2021" name="Data Brief">
        <title>Draft genome sequence data of the facultative, thermophilic, xylanolytic bacterium Paenibacillus sp. strain DA-C8.</title>
        <authorList>
            <person name="Chhe C."/>
            <person name="Uke A."/>
            <person name="Baramee S."/>
            <person name="Ungkulpasvich U."/>
            <person name="Tachaapaikoon C."/>
            <person name="Pason P."/>
            <person name="Waeonukul R."/>
            <person name="Ratanakhanokchai K."/>
            <person name="Kosugi A."/>
        </authorList>
    </citation>
    <scope>NUCLEOTIDE SEQUENCE</scope>
    <source>
        <strain evidence="3">DA-C8</strain>
    </source>
</reference>
<dbReference type="InterPro" id="IPR001466">
    <property type="entry name" value="Beta-lactam-related"/>
</dbReference>
<dbReference type="EMBL" id="BMAQ01000052">
    <property type="protein sequence ID" value="GFR39541.1"/>
    <property type="molecule type" value="Genomic_DNA"/>
</dbReference>
<evidence type="ECO:0000256" key="1">
    <source>
        <dbReference type="SAM" id="Phobius"/>
    </source>
</evidence>
<evidence type="ECO:0000313" key="3">
    <source>
        <dbReference type="EMBL" id="GFR39541.1"/>
    </source>
</evidence>
<feature type="transmembrane region" description="Helical" evidence="1">
    <location>
        <begin position="468"/>
        <end position="488"/>
    </location>
</feature>
<sequence>MCLLQIRGVLTRIALWIIIGMSACWPYISVQAAEESPITEEVLNRAADYVREQLQKSDVVGGAMGIVYRDQLIFSEGFGTADRGLRNTPAADTLYYTASITKTLTATAIYQLHAAGKLDIDQPVHTYLPWFQFQDREASEQITLRHLLTHSAGGVGSFDTDGLLFQDEAARSSLEKYVRLFQSIAIREQPGTSGAYCNGCYDVLGLVIEYVTGVSYYDYVRENIFEPLGMEDTVFGHELERYPESRLAKEYGWFFTRKMHIRRSYEEFGQAQDPDGGAYSTVEDLGKYLAYQLGYLGSDWLPAELIKDSRTAYVATESGDAAYTASGFETKLLHGTQIFYKTGDGVGSSSIILFMPAHELGIILFIGEMHPEITLPIAEGIASILLGHVPAEVGMHVTFGMVIGIISLVLVSASTFLIAMLLIRLVYRLLYAKNLLSTICGLVSSAIASGLFWYLALLVRPSAAGSYGYPYDAAIGLGMVSVKCLWAVKRNNW</sequence>
<dbReference type="PANTHER" id="PTHR46825">
    <property type="entry name" value="D-ALANYL-D-ALANINE-CARBOXYPEPTIDASE/ENDOPEPTIDASE AMPH"/>
    <property type="match status" value="1"/>
</dbReference>
<dbReference type="PROSITE" id="PS51257">
    <property type="entry name" value="PROKAR_LIPOPROTEIN"/>
    <property type="match status" value="1"/>
</dbReference>
<dbReference type="Gene3D" id="3.40.710.10">
    <property type="entry name" value="DD-peptidase/beta-lactamase superfamily"/>
    <property type="match status" value="1"/>
</dbReference>
<gene>
    <name evidence="3" type="ORF">PRECH8_28370</name>
</gene>
<proteinExistence type="predicted"/>
<organism evidence="3 4">
    <name type="scientific">Insulibacter thermoxylanivorax</name>
    <dbReference type="NCBI Taxonomy" id="2749268"/>
    <lineage>
        <taxon>Bacteria</taxon>
        <taxon>Bacillati</taxon>
        <taxon>Bacillota</taxon>
        <taxon>Bacilli</taxon>
        <taxon>Bacillales</taxon>
        <taxon>Paenibacillaceae</taxon>
        <taxon>Insulibacter</taxon>
    </lineage>
</organism>
<comment type="caution">
    <text evidence="3">The sequence shown here is derived from an EMBL/GenBank/DDBJ whole genome shotgun (WGS) entry which is preliminary data.</text>
</comment>